<accession>A0A452QWE0</accession>
<reference evidence="1" key="2">
    <citation type="submission" date="2025-08" db="UniProtKB">
        <authorList>
            <consortium name="Ensembl"/>
        </authorList>
    </citation>
    <scope>IDENTIFICATION</scope>
</reference>
<protein>
    <submittedName>
        <fullName evidence="1">Uncharacterized protein</fullName>
    </submittedName>
</protein>
<keyword evidence="2" id="KW-1185">Reference proteome</keyword>
<evidence type="ECO:0000313" key="1">
    <source>
        <dbReference type="Ensembl" id="ENSUAMP00000010054.1"/>
    </source>
</evidence>
<evidence type="ECO:0000313" key="2">
    <source>
        <dbReference type="Proteomes" id="UP000291022"/>
    </source>
</evidence>
<reference evidence="1" key="3">
    <citation type="submission" date="2025-09" db="UniProtKB">
        <authorList>
            <consortium name="Ensembl"/>
        </authorList>
    </citation>
    <scope>IDENTIFICATION</scope>
</reference>
<reference evidence="2" key="1">
    <citation type="submission" date="2016-06" db="EMBL/GenBank/DDBJ databases">
        <title>De novo assembly and RNA-Seq shows season-dependent expression and editing in black bear kidneys.</title>
        <authorList>
            <person name="Korstanje R."/>
            <person name="Srivastava A."/>
            <person name="Sarsani V.K."/>
            <person name="Sheehan S.M."/>
            <person name="Seger R.L."/>
            <person name="Barter M.E."/>
            <person name="Lindqvist C."/>
            <person name="Brody L.C."/>
            <person name="Mullikin J.C."/>
        </authorList>
    </citation>
    <scope>NUCLEOTIDE SEQUENCE [LARGE SCALE GENOMIC DNA]</scope>
</reference>
<proteinExistence type="predicted"/>
<dbReference type="OMA" id="CHPVIPR"/>
<dbReference type="GeneTree" id="ENSGT00950000185035"/>
<dbReference type="Ensembl" id="ENSUAMT00000011309.1">
    <property type="protein sequence ID" value="ENSUAMP00000010054.1"/>
    <property type="gene ID" value="ENSUAMG00000008307.1"/>
</dbReference>
<dbReference type="AlphaFoldDB" id="A0A452QWE0"/>
<name>A0A452QWE0_URSAM</name>
<sequence>MLPYSIVYFPVCHLSIWATSEVPEWKPYPVPVQCHPVIPRPLPWAVWEGPVGGGSGGHDE</sequence>
<organism evidence="1 2">
    <name type="scientific">Ursus americanus</name>
    <name type="common">American black bear</name>
    <name type="synonym">Euarctos americanus</name>
    <dbReference type="NCBI Taxonomy" id="9643"/>
    <lineage>
        <taxon>Eukaryota</taxon>
        <taxon>Metazoa</taxon>
        <taxon>Chordata</taxon>
        <taxon>Craniata</taxon>
        <taxon>Vertebrata</taxon>
        <taxon>Euteleostomi</taxon>
        <taxon>Mammalia</taxon>
        <taxon>Eutheria</taxon>
        <taxon>Laurasiatheria</taxon>
        <taxon>Carnivora</taxon>
        <taxon>Caniformia</taxon>
        <taxon>Ursidae</taxon>
        <taxon>Ursus</taxon>
    </lineage>
</organism>
<dbReference type="Proteomes" id="UP000291022">
    <property type="component" value="Unassembled WGS sequence"/>
</dbReference>